<dbReference type="InterPro" id="IPR025686">
    <property type="entry name" value="Glucos_trans_II"/>
</dbReference>
<sequence>MFIHEKIKNYYNGLSKNVKIAFTSTIIIGLICHIYMMTNKWVNLDDIVQLVDNMDRTTSGRWFLQFPAAISSEFSMPWLNGFLTIFYTAIMSCLVVSMFNIKSKINTILISGILVTFPTLGSLMPFMNSQDAYQFGAMLAGLAAFILVKYEKGFIFSSILLTLSLGIYQTYLGYAAGLIILYIITELFTKKDNFKEMIILLCKTAISFIVALAMYLIISRGIFGHLLVDYKGLDTMGSLPINKIHTIIFSTYKGMFNFFIGKEFNYHFVFMPYLFVFAFLLTIYLFVYIAKTSKISKEKWGLLTFLILVFPIAINVIYIMSWQAGVMLRMLYGYTVVFILPLVLIDYVLKISDEFKISHKIPQLVYYAVAVLTLTSFLSVYNNIYVTNKTYFKVGLTNENSNAYGNRIISRIEAVDGYTEKTQIVFWGNPDSRTWFTEKIDTRDVEPFIIANHLTRLYSFIYYPVRFLGFQNPIKDYDEINEENKHLKDMMNALPNYPAKDSIQMINDTIYIKFKNLD</sequence>
<keyword evidence="1" id="KW-0812">Transmembrane</keyword>
<feature type="transmembrane region" description="Helical" evidence="1">
    <location>
        <begin position="20"/>
        <end position="38"/>
    </location>
</feature>
<gene>
    <name evidence="2" type="ORF">ABGF40_03530</name>
</gene>
<proteinExistence type="predicted"/>
<dbReference type="Pfam" id="PF14264">
    <property type="entry name" value="Glucos_trans_II"/>
    <property type="match status" value="1"/>
</dbReference>
<feature type="transmembrane region" description="Helical" evidence="1">
    <location>
        <begin position="266"/>
        <end position="288"/>
    </location>
</feature>
<feature type="transmembrane region" description="Helical" evidence="1">
    <location>
        <begin position="239"/>
        <end position="260"/>
    </location>
</feature>
<evidence type="ECO:0000256" key="1">
    <source>
        <dbReference type="SAM" id="Phobius"/>
    </source>
</evidence>
<feature type="transmembrane region" description="Helical" evidence="1">
    <location>
        <begin position="361"/>
        <end position="381"/>
    </location>
</feature>
<name>A0ABW9F5Q7_9FIRM</name>
<keyword evidence="1" id="KW-1133">Transmembrane helix</keyword>
<feature type="transmembrane region" description="Helical" evidence="1">
    <location>
        <begin position="331"/>
        <end position="349"/>
    </location>
</feature>
<dbReference type="Proteomes" id="UP001629536">
    <property type="component" value="Unassembled WGS sequence"/>
</dbReference>
<reference evidence="2 3" key="1">
    <citation type="journal article" date="2024" name="Front. Microbiol.">
        <title>Pangenomic and biochemical analyses of Helcococcus ovis reveal widespread tetracycline resistance and a novel bacterial species, Helcococcus bovis.</title>
        <authorList>
            <person name="Cunha F."/>
            <person name="Zhai Y."/>
            <person name="Casaro S."/>
            <person name="Jones K.L."/>
            <person name="Hernandez M."/>
            <person name="Bisinotto R.S."/>
            <person name="Kariyawasam S."/>
            <person name="Brown M.B."/>
            <person name="Phillips A."/>
            <person name="Jeong K.C."/>
            <person name="Galvao K.N."/>
        </authorList>
    </citation>
    <scope>NUCLEOTIDE SEQUENCE [LARGE SCALE GENOMIC DNA]</scope>
    <source>
        <strain evidence="2 3">KG197</strain>
    </source>
</reference>
<keyword evidence="1" id="KW-0472">Membrane</keyword>
<feature type="transmembrane region" description="Helical" evidence="1">
    <location>
        <begin position="108"/>
        <end position="126"/>
    </location>
</feature>
<feature type="transmembrane region" description="Helical" evidence="1">
    <location>
        <begin position="197"/>
        <end position="218"/>
    </location>
</feature>
<protein>
    <submittedName>
        <fullName evidence="2">Glucosyltransferase domain-containing protein</fullName>
    </submittedName>
</protein>
<evidence type="ECO:0000313" key="2">
    <source>
        <dbReference type="EMBL" id="MFM1524736.1"/>
    </source>
</evidence>
<feature type="transmembrane region" description="Helical" evidence="1">
    <location>
        <begin position="160"/>
        <end position="185"/>
    </location>
</feature>
<feature type="transmembrane region" description="Helical" evidence="1">
    <location>
        <begin position="81"/>
        <end position="101"/>
    </location>
</feature>
<feature type="transmembrane region" description="Helical" evidence="1">
    <location>
        <begin position="300"/>
        <end position="319"/>
    </location>
</feature>
<dbReference type="EMBL" id="JBFNFH010000006">
    <property type="protein sequence ID" value="MFM1524736.1"/>
    <property type="molecule type" value="Genomic_DNA"/>
</dbReference>
<organism evidence="2 3">
    <name type="scientific">Helcococcus bovis</name>
    <dbReference type="NCBI Taxonomy" id="3153252"/>
    <lineage>
        <taxon>Bacteria</taxon>
        <taxon>Bacillati</taxon>
        <taxon>Bacillota</taxon>
        <taxon>Tissierellia</taxon>
        <taxon>Tissierellales</taxon>
        <taxon>Peptoniphilaceae</taxon>
        <taxon>Helcococcus</taxon>
    </lineage>
</organism>
<keyword evidence="3" id="KW-1185">Reference proteome</keyword>
<dbReference type="RefSeq" id="WP_408126438.1">
    <property type="nucleotide sequence ID" value="NZ_JBFNFH010000006.1"/>
</dbReference>
<accession>A0ABW9F5Q7</accession>
<comment type="caution">
    <text evidence="2">The sequence shown here is derived from an EMBL/GenBank/DDBJ whole genome shotgun (WGS) entry which is preliminary data.</text>
</comment>
<evidence type="ECO:0000313" key="3">
    <source>
        <dbReference type="Proteomes" id="UP001629536"/>
    </source>
</evidence>